<proteinExistence type="predicted"/>
<dbReference type="InterPro" id="IPR050832">
    <property type="entry name" value="Bact_Acetyltransf"/>
</dbReference>
<evidence type="ECO:0000256" key="2">
    <source>
        <dbReference type="ARBA" id="ARBA00023315"/>
    </source>
</evidence>
<dbReference type="PANTHER" id="PTHR43877">
    <property type="entry name" value="AMINOALKYLPHOSPHONATE N-ACETYLTRANSFERASE-RELATED-RELATED"/>
    <property type="match status" value="1"/>
</dbReference>
<feature type="domain" description="N-acetyltransferase" evidence="3">
    <location>
        <begin position="10"/>
        <end position="154"/>
    </location>
</feature>
<dbReference type="Gene3D" id="3.40.630.30">
    <property type="match status" value="1"/>
</dbReference>
<name>A0ABV7UR94_9GAMM</name>
<dbReference type="CDD" id="cd04301">
    <property type="entry name" value="NAT_SF"/>
    <property type="match status" value="1"/>
</dbReference>
<keyword evidence="1" id="KW-0808">Transferase</keyword>
<evidence type="ECO:0000313" key="5">
    <source>
        <dbReference type="Proteomes" id="UP001595724"/>
    </source>
</evidence>
<keyword evidence="2" id="KW-0012">Acyltransferase</keyword>
<keyword evidence="5" id="KW-1185">Reference proteome</keyword>
<dbReference type="RefSeq" id="WP_386706923.1">
    <property type="nucleotide sequence ID" value="NZ_JBHRYF010000001.1"/>
</dbReference>
<dbReference type="InterPro" id="IPR057691">
    <property type="entry name" value="DUF7931"/>
</dbReference>
<dbReference type="PROSITE" id="PS51186">
    <property type="entry name" value="GNAT"/>
    <property type="match status" value="1"/>
</dbReference>
<dbReference type="InterPro" id="IPR000182">
    <property type="entry name" value="GNAT_dom"/>
</dbReference>
<dbReference type="Proteomes" id="UP001595724">
    <property type="component" value="Unassembled WGS sequence"/>
</dbReference>
<gene>
    <name evidence="4" type="ORF">ACFOM9_05220</name>
</gene>
<organism evidence="4 5">
    <name type="scientific">Luteimonas notoginsengisoli</name>
    <dbReference type="NCBI Taxonomy" id="1578200"/>
    <lineage>
        <taxon>Bacteria</taxon>
        <taxon>Pseudomonadati</taxon>
        <taxon>Pseudomonadota</taxon>
        <taxon>Gammaproteobacteria</taxon>
        <taxon>Lysobacterales</taxon>
        <taxon>Lysobacteraceae</taxon>
        <taxon>Luteimonas</taxon>
    </lineage>
</organism>
<evidence type="ECO:0000313" key="4">
    <source>
        <dbReference type="EMBL" id="MFC3659480.1"/>
    </source>
</evidence>
<protein>
    <submittedName>
        <fullName evidence="4">GNAT family N-acetyltransferase</fullName>
    </submittedName>
</protein>
<dbReference type="InterPro" id="IPR016181">
    <property type="entry name" value="Acyl_CoA_acyltransferase"/>
</dbReference>
<dbReference type="Pfam" id="PF13673">
    <property type="entry name" value="Acetyltransf_10"/>
    <property type="match status" value="1"/>
</dbReference>
<dbReference type="Pfam" id="PF25559">
    <property type="entry name" value="DUF7931"/>
    <property type="match status" value="1"/>
</dbReference>
<comment type="caution">
    <text evidence="4">The sequence shown here is derived from an EMBL/GenBank/DDBJ whole genome shotgun (WGS) entry which is preliminary data.</text>
</comment>
<evidence type="ECO:0000259" key="3">
    <source>
        <dbReference type="PROSITE" id="PS51186"/>
    </source>
</evidence>
<evidence type="ECO:0000256" key="1">
    <source>
        <dbReference type="ARBA" id="ARBA00022679"/>
    </source>
</evidence>
<sequence>MSTVASRGPFRIDDVAFDDAADALLAVRETVFVLEQNVPLEEERDALDPQCRHVVARDRGGAAIGTGRLVPPRDGDAPACIGRMAVLREWRGAGVGDAMLQALLRQARQQGWNDIALNAQVSAQSFYARHGFVPVGERFVEAGIGHQAMRRRIDRPQAIDGRDAAIAVTAGLIRQARRKLCVYSRELDPGLLDAPRVLEAMRDLCTRGAGIQVQVLLQDAATPQRALAPLLALAQRLPSVIAFREVADPVDRGYPSAYLANDDGGYYFRPLGHRLEGEAETGAGGRARQLAEQFRPVWERSRPCSEYRALGL</sequence>
<accession>A0ABV7UR94</accession>
<reference evidence="5" key="1">
    <citation type="journal article" date="2019" name="Int. J. Syst. Evol. Microbiol.">
        <title>The Global Catalogue of Microorganisms (GCM) 10K type strain sequencing project: providing services to taxonomists for standard genome sequencing and annotation.</title>
        <authorList>
            <consortium name="The Broad Institute Genomics Platform"/>
            <consortium name="The Broad Institute Genome Sequencing Center for Infectious Disease"/>
            <person name="Wu L."/>
            <person name="Ma J."/>
        </authorList>
    </citation>
    <scope>NUCLEOTIDE SEQUENCE [LARGE SCALE GENOMIC DNA]</scope>
    <source>
        <strain evidence="5">KCTC 42211</strain>
    </source>
</reference>
<dbReference type="SUPFAM" id="SSF55729">
    <property type="entry name" value="Acyl-CoA N-acyltransferases (Nat)"/>
    <property type="match status" value="1"/>
</dbReference>
<dbReference type="EMBL" id="JBHRYF010000001">
    <property type="protein sequence ID" value="MFC3659480.1"/>
    <property type="molecule type" value="Genomic_DNA"/>
</dbReference>